<dbReference type="SUPFAM" id="SSF52980">
    <property type="entry name" value="Restriction endonuclease-like"/>
    <property type="match status" value="1"/>
</dbReference>
<evidence type="ECO:0000256" key="5">
    <source>
        <dbReference type="ARBA" id="ARBA00022806"/>
    </source>
</evidence>
<feature type="domain" description="PD-(D/E)XK endonuclease-like" evidence="11">
    <location>
        <begin position="226"/>
        <end position="474"/>
    </location>
</feature>
<organism evidence="13">
    <name type="scientific">freshwater metagenome</name>
    <dbReference type="NCBI Taxonomy" id="449393"/>
    <lineage>
        <taxon>unclassified sequences</taxon>
        <taxon>metagenomes</taxon>
        <taxon>ecological metagenomes</taxon>
    </lineage>
</organism>
<dbReference type="GO" id="GO:0033202">
    <property type="term" value="C:DNA helicase complex"/>
    <property type="evidence" value="ECO:0007669"/>
    <property type="project" value="TreeGrafter"/>
</dbReference>
<dbReference type="InterPro" id="IPR000212">
    <property type="entry name" value="DNA_helicase_UvrD/REP"/>
</dbReference>
<evidence type="ECO:0000256" key="9">
    <source>
        <dbReference type="ARBA" id="ARBA00023204"/>
    </source>
</evidence>
<dbReference type="EMBL" id="CAESAN010000132">
    <property type="protein sequence ID" value="CAB4346488.1"/>
    <property type="molecule type" value="Genomic_DNA"/>
</dbReference>
<dbReference type="Gene3D" id="3.40.50.300">
    <property type="entry name" value="P-loop containing nucleotide triphosphate hydrolases"/>
    <property type="match status" value="1"/>
</dbReference>
<evidence type="ECO:0000259" key="12">
    <source>
        <dbReference type="Pfam" id="PF13361"/>
    </source>
</evidence>
<evidence type="ECO:0000256" key="3">
    <source>
        <dbReference type="ARBA" id="ARBA00022763"/>
    </source>
</evidence>
<evidence type="ECO:0000256" key="2">
    <source>
        <dbReference type="ARBA" id="ARBA00022741"/>
    </source>
</evidence>
<dbReference type="GO" id="GO:0003677">
    <property type="term" value="F:DNA binding"/>
    <property type="evidence" value="ECO:0007669"/>
    <property type="project" value="UniProtKB-KW"/>
</dbReference>
<evidence type="ECO:0000313" key="13">
    <source>
        <dbReference type="EMBL" id="CAB4346488.1"/>
    </source>
</evidence>
<dbReference type="Gene3D" id="3.90.320.10">
    <property type="match status" value="1"/>
</dbReference>
<dbReference type="PANTHER" id="PTHR11070">
    <property type="entry name" value="UVRD / RECB / PCRA DNA HELICASE FAMILY MEMBER"/>
    <property type="match status" value="1"/>
</dbReference>
<keyword evidence="9" id="KW-0234">DNA repair</keyword>
<reference evidence="13" key="1">
    <citation type="submission" date="2020-05" db="EMBL/GenBank/DDBJ databases">
        <authorList>
            <person name="Chiriac C."/>
            <person name="Salcher M."/>
            <person name="Ghai R."/>
            <person name="Kavagutti S V."/>
        </authorList>
    </citation>
    <scope>NUCLEOTIDE SEQUENCE</scope>
</reference>
<keyword evidence="3" id="KW-0227">DNA damage</keyword>
<sequence>MAWVAEASEGRSDETDAPLGGDVDDDESDPDGPVRLMTIHSAKGLEYPVVVVPTLGTGVRSDSPMIRVDGGQVGCALYCAGDEGEKQELGAMAELKQQADLAAHFERRRKIHVAVTRAERRLILSGAEKAGADWSIDDTRGRSCLIWMVPGLLGANATELIEAGGDQIVPIASEHGEGEIKLVVSSPDRAAELFADPVAKEAGDGAGTAQAIPVALSALAAPAVATISYSLLARVAECPYRWYLENLVGLPPREDDGYSDGSVGARARGTLTHQLLEKLTFSADEQAPSEEQILDVASSIEGAKTDRDSIKDQRTMLEAFIGSPVWEELSESTDVECESSFALEIVPGDPTLPVLVGTIDALAAGADGRMLVVDYKTDKVGDDDDLDHKVEARYGLQRDAYALAALRRGAEEVEVIHCFLQRPGERVSATFNSSQEGELVGRLRAAAETVTKSDFPVSDHPHRGLCTGCPARPVGNMPGLCSHSDAETSRTL</sequence>
<dbReference type="Pfam" id="PF12705">
    <property type="entry name" value="PDDEXK_1"/>
    <property type="match status" value="1"/>
</dbReference>
<dbReference type="InterPro" id="IPR027417">
    <property type="entry name" value="P-loop_NTPase"/>
</dbReference>
<keyword evidence="2" id="KW-0547">Nucleotide-binding</keyword>
<dbReference type="GO" id="GO:0005524">
    <property type="term" value="F:ATP binding"/>
    <property type="evidence" value="ECO:0007669"/>
    <property type="project" value="UniProtKB-KW"/>
</dbReference>
<protein>
    <submittedName>
        <fullName evidence="13">Unannotated protein</fullName>
    </submittedName>
</protein>
<dbReference type="GO" id="GO:0000725">
    <property type="term" value="P:recombinational repair"/>
    <property type="evidence" value="ECO:0007669"/>
    <property type="project" value="TreeGrafter"/>
</dbReference>
<dbReference type="GO" id="GO:0005829">
    <property type="term" value="C:cytosol"/>
    <property type="evidence" value="ECO:0007669"/>
    <property type="project" value="TreeGrafter"/>
</dbReference>
<feature type="region of interest" description="Disordered" evidence="10">
    <location>
        <begin position="1"/>
        <end position="32"/>
    </location>
</feature>
<dbReference type="InterPro" id="IPR011604">
    <property type="entry name" value="PDDEXK-like_dom_sf"/>
</dbReference>
<keyword evidence="1" id="KW-0540">Nuclease</keyword>
<dbReference type="AlphaFoldDB" id="A0A6J5ZY68"/>
<dbReference type="PANTHER" id="PTHR11070:SF2">
    <property type="entry name" value="ATP-DEPENDENT DNA HELICASE SRS2"/>
    <property type="match status" value="1"/>
</dbReference>
<name>A0A6J5ZY68_9ZZZZ</name>
<evidence type="ECO:0000256" key="10">
    <source>
        <dbReference type="SAM" id="MobiDB-lite"/>
    </source>
</evidence>
<evidence type="ECO:0000259" key="11">
    <source>
        <dbReference type="Pfam" id="PF12705"/>
    </source>
</evidence>
<keyword evidence="8" id="KW-0238">DNA-binding</keyword>
<evidence type="ECO:0000256" key="1">
    <source>
        <dbReference type="ARBA" id="ARBA00022722"/>
    </source>
</evidence>
<dbReference type="Pfam" id="PF13361">
    <property type="entry name" value="UvrD_C"/>
    <property type="match status" value="1"/>
</dbReference>
<keyword evidence="7" id="KW-0067">ATP-binding</keyword>
<evidence type="ECO:0000256" key="6">
    <source>
        <dbReference type="ARBA" id="ARBA00022839"/>
    </source>
</evidence>
<accession>A0A6J5ZY68</accession>
<feature type="domain" description="UvrD-like helicase C-terminal" evidence="12">
    <location>
        <begin position="26"/>
        <end position="128"/>
    </location>
</feature>
<dbReference type="InterPro" id="IPR011335">
    <property type="entry name" value="Restrct_endonuc-II-like"/>
</dbReference>
<dbReference type="InterPro" id="IPR014017">
    <property type="entry name" value="DNA_helicase_UvrD-like_C"/>
</dbReference>
<proteinExistence type="predicted"/>
<dbReference type="GO" id="GO:0004527">
    <property type="term" value="F:exonuclease activity"/>
    <property type="evidence" value="ECO:0007669"/>
    <property type="project" value="UniProtKB-KW"/>
</dbReference>
<evidence type="ECO:0000256" key="4">
    <source>
        <dbReference type="ARBA" id="ARBA00022801"/>
    </source>
</evidence>
<dbReference type="SUPFAM" id="SSF52540">
    <property type="entry name" value="P-loop containing nucleoside triphosphate hydrolases"/>
    <property type="match status" value="1"/>
</dbReference>
<evidence type="ECO:0000256" key="7">
    <source>
        <dbReference type="ARBA" id="ARBA00022840"/>
    </source>
</evidence>
<gene>
    <name evidence="13" type="ORF">UFOPK3547_01372</name>
</gene>
<evidence type="ECO:0000256" key="8">
    <source>
        <dbReference type="ARBA" id="ARBA00023125"/>
    </source>
</evidence>
<keyword evidence="4" id="KW-0378">Hydrolase</keyword>
<dbReference type="GO" id="GO:0043138">
    <property type="term" value="F:3'-5' DNA helicase activity"/>
    <property type="evidence" value="ECO:0007669"/>
    <property type="project" value="TreeGrafter"/>
</dbReference>
<dbReference type="InterPro" id="IPR038726">
    <property type="entry name" value="PDDEXK_AddAB-type"/>
</dbReference>
<keyword evidence="6" id="KW-0269">Exonuclease</keyword>
<keyword evidence="5" id="KW-0347">Helicase</keyword>